<dbReference type="InterPro" id="IPR036736">
    <property type="entry name" value="ACP-like_sf"/>
</dbReference>
<dbReference type="FunFam" id="1.10.1200.10:FF:000016">
    <property type="entry name" value="Non-ribosomal peptide synthase"/>
    <property type="match status" value="1"/>
</dbReference>
<dbReference type="FunFam" id="3.30.559.30:FF:000001">
    <property type="entry name" value="Non-ribosomal peptide synthetase"/>
    <property type="match status" value="1"/>
</dbReference>
<dbReference type="SUPFAM" id="SSF56801">
    <property type="entry name" value="Acetyl-CoA synthetase-like"/>
    <property type="match status" value="2"/>
</dbReference>
<dbReference type="InterPro" id="IPR023213">
    <property type="entry name" value="CAT-like_dom_sf"/>
</dbReference>
<dbReference type="OrthoDB" id="9757538at2"/>
<dbReference type="GO" id="GO:0044550">
    <property type="term" value="P:secondary metabolite biosynthetic process"/>
    <property type="evidence" value="ECO:0007669"/>
    <property type="project" value="UniProtKB-ARBA"/>
</dbReference>
<dbReference type="SUPFAM" id="SSF52777">
    <property type="entry name" value="CoA-dependent acyltransferases"/>
    <property type="match status" value="4"/>
</dbReference>
<comment type="cofactor">
    <cofactor evidence="1">
        <name>pantetheine 4'-phosphate</name>
        <dbReference type="ChEBI" id="CHEBI:47942"/>
    </cofactor>
</comment>
<keyword evidence="4" id="KW-0597">Phosphoprotein</keyword>
<evidence type="ECO:0000256" key="3">
    <source>
        <dbReference type="ARBA" id="ARBA00022450"/>
    </source>
</evidence>
<reference evidence="6 7" key="1">
    <citation type="submission" date="2016-11" db="EMBL/GenBank/DDBJ databases">
        <title>Draft Genome Sequences of Nine Cyanobacterial Strains from Diverse Habitats.</title>
        <authorList>
            <person name="Zhu T."/>
            <person name="Hou S."/>
            <person name="Lu X."/>
            <person name="Hess W.R."/>
        </authorList>
    </citation>
    <scope>NUCLEOTIDE SEQUENCE [LARGE SCALE GENOMIC DNA]</scope>
    <source>
        <strain evidence="6 7">NIES-592</strain>
    </source>
</reference>
<dbReference type="SUPFAM" id="SSF47336">
    <property type="entry name" value="ACP-like"/>
    <property type="match status" value="2"/>
</dbReference>
<dbReference type="PANTHER" id="PTHR45527">
    <property type="entry name" value="NONRIBOSOMAL PEPTIDE SYNTHETASE"/>
    <property type="match status" value="1"/>
</dbReference>
<dbReference type="GO" id="GO:0003824">
    <property type="term" value="F:catalytic activity"/>
    <property type="evidence" value="ECO:0007669"/>
    <property type="project" value="InterPro"/>
</dbReference>
<dbReference type="Gene3D" id="3.30.300.30">
    <property type="match status" value="2"/>
</dbReference>
<dbReference type="PROSITE" id="PS00012">
    <property type="entry name" value="PHOSPHOPANTETHEINE"/>
    <property type="match status" value="1"/>
</dbReference>
<dbReference type="Gene3D" id="1.10.1200.10">
    <property type="entry name" value="ACP-like"/>
    <property type="match status" value="2"/>
</dbReference>
<dbReference type="InterPro" id="IPR001242">
    <property type="entry name" value="Condensation_dom"/>
</dbReference>
<organism evidence="6 7">
    <name type="scientific">Fischerella major NIES-592</name>
    <dbReference type="NCBI Taxonomy" id="210994"/>
    <lineage>
        <taxon>Bacteria</taxon>
        <taxon>Bacillati</taxon>
        <taxon>Cyanobacteriota</taxon>
        <taxon>Cyanophyceae</taxon>
        <taxon>Nostocales</taxon>
        <taxon>Hapalosiphonaceae</taxon>
        <taxon>Fischerella</taxon>
    </lineage>
</organism>
<name>A0A1U7H147_9CYAN</name>
<dbReference type="InterPro" id="IPR020845">
    <property type="entry name" value="AMP-binding_CS"/>
</dbReference>
<dbReference type="Pfam" id="PF00501">
    <property type="entry name" value="AMP-binding"/>
    <property type="match status" value="2"/>
</dbReference>
<dbReference type="InterPro" id="IPR045851">
    <property type="entry name" value="AMP-bd_C_sf"/>
</dbReference>
<evidence type="ECO:0000256" key="1">
    <source>
        <dbReference type="ARBA" id="ARBA00001957"/>
    </source>
</evidence>
<dbReference type="NCBIfam" id="TIGR01733">
    <property type="entry name" value="AA-adenyl-dom"/>
    <property type="match status" value="2"/>
</dbReference>
<dbReference type="PANTHER" id="PTHR45527:SF1">
    <property type="entry name" value="FATTY ACID SYNTHASE"/>
    <property type="match status" value="1"/>
</dbReference>
<dbReference type="InterPro" id="IPR025110">
    <property type="entry name" value="AMP-bd_C"/>
</dbReference>
<gene>
    <name evidence="6" type="ORF">NIES592_07295</name>
</gene>
<dbReference type="FunFam" id="3.30.559.10:FF:000012">
    <property type="entry name" value="Non-ribosomal peptide synthetase"/>
    <property type="match status" value="1"/>
</dbReference>
<protein>
    <submittedName>
        <fullName evidence="6">Non-ribosomal peptide synthetase</fullName>
    </submittedName>
</protein>
<comment type="similarity">
    <text evidence="2">Belongs to the ATP-dependent AMP-binding enzyme family.</text>
</comment>
<dbReference type="GO" id="GO:0008610">
    <property type="term" value="P:lipid biosynthetic process"/>
    <property type="evidence" value="ECO:0007669"/>
    <property type="project" value="UniProtKB-ARBA"/>
</dbReference>
<evidence type="ECO:0000313" key="7">
    <source>
        <dbReference type="Proteomes" id="UP000186391"/>
    </source>
</evidence>
<dbReference type="Pfam" id="PF00668">
    <property type="entry name" value="Condensation"/>
    <property type="match status" value="2"/>
</dbReference>
<dbReference type="FunFam" id="3.40.50.12780:FF:000012">
    <property type="entry name" value="Non-ribosomal peptide synthetase"/>
    <property type="match status" value="2"/>
</dbReference>
<dbReference type="GO" id="GO:0072330">
    <property type="term" value="P:monocarboxylic acid biosynthetic process"/>
    <property type="evidence" value="ECO:0007669"/>
    <property type="project" value="UniProtKB-ARBA"/>
</dbReference>
<evidence type="ECO:0000256" key="2">
    <source>
        <dbReference type="ARBA" id="ARBA00006432"/>
    </source>
</evidence>
<feature type="domain" description="Carrier" evidence="5">
    <location>
        <begin position="993"/>
        <end position="1068"/>
    </location>
</feature>
<evidence type="ECO:0000256" key="4">
    <source>
        <dbReference type="ARBA" id="ARBA00022553"/>
    </source>
</evidence>
<dbReference type="PROSITE" id="PS50075">
    <property type="entry name" value="CARRIER"/>
    <property type="match status" value="2"/>
</dbReference>
<dbReference type="FunFam" id="1.10.1200.10:FF:000005">
    <property type="entry name" value="Nonribosomal peptide synthetase 1"/>
    <property type="match status" value="1"/>
</dbReference>
<dbReference type="PROSITE" id="PS00455">
    <property type="entry name" value="AMP_BINDING"/>
    <property type="match status" value="2"/>
</dbReference>
<dbReference type="FunFam" id="3.40.50.980:FF:000001">
    <property type="entry name" value="Non-ribosomal peptide synthetase"/>
    <property type="match status" value="2"/>
</dbReference>
<evidence type="ECO:0000313" key="6">
    <source>
        <dbReference type="EMBL" id="OKH14703.1"/>
    </source>
</evidence>
<dbReference type="InterPro" id="IPR006162">
    <property type="entry name" value="Ppantetheine_attach_site"/>
</dbReference>
<proteinExistence type="inferred from homology"/>
<dbReference type="InterPro" id="IPR000873">
    <property type="entry name" value="AMP-dep_synth/lig_dom"/>
</dbReference>
<keyword evidence="7" id="KW-1185">Reference proteome</keyword>
<dbReference type="InterPro" id="IPR010071">
    <property type="entry name" value="AA_adenyl_dom"/>
</dbReference>
<dbReference type="EMBL" id="MRCA01000003">
    <property type="protein sequence ID" value="OKH14703.1"/>
    <property type="molecule type" value="Genomic_DNA"/>
</dbReference>
<dbReference type="GO" id="GO:0031177">
    <property type="term" value="F:phosphopantetheine binding"/>
    <property type="evidence" value="ECO:0007669"/>
    <property type="project" value="InterPro"/>
</dbReference>
<dbReference type="SMART" id="SM00823">
    <property type="entry name" value="PKS_PP"/>
    <property type="match status" value="2"/>
</dbReference>
<dbReference type="GO" id="GO:0005829">
    <property type="term" value="C:cytosol"/>
    <property type="evidence" value="ECO:0007669"/>
    <property type="project" value="TreeGrafter"/>
</dbReference>
<dbReference type="NCBIfam" id="NF003417">
    <property type="entry name" value="PRK04813.1"/>
    <property type="match status" value="3"/>
</dbReference>
<dbReference type="Pfam" id="PF13193">
    <property type="entry name" value="AMP-binding_C"/>
    <property type="match status" value="2"/>
</dbReference>
<feature type="domain" description="Carrier" evidence="5">
    <location>
        <begin position="2083"/>
        <end position="2158"/>
    </location>
</feature>
<dbReference type="InterPro" id="IPR020806">
    <property type="entry name" value="PKS_PP-bd"/>
</dbReference>
<evidence type="ECO:0000259" key="5">
    <source>
        <dbReference type="PROSITE" id="PS50075"/>
    </source>
</evidence>
<dbReference type="Gene3D" id="3.30.559.10">
    <property type="entry name" value="Chloramphenicol acetyltransferase-like domain"/>
    <property type="match status" value="2"/>
</dbReference>
<dbReference type="Pfam" id="PF00550">
    <property type="entry name" value="PP-binding"/>
    <property type="match status" value="2"/>
</dbReference>
<dbReference type="FunFam" id="3.30.300.30:FF:000010">
    <property type="entry name" value="Enterobactin synthetase component F"/>
    <property type="match status" value="2"/>
</dbReference>
<dbReference type="InterPro" id="IPR009081">
    <property type="entry name" value="PP-bd_ACP"/>
</dbReference>
<dbReference type="Proteomes" id="UP000186391">
    <property type="component" value="Unassembled WGS sequence"/>
</dbReference>
<accession>A0A1U7H147</accession>
<dbReference type="CDD" id="cd19531">
    <property type="entry name" value="LCL_NRPS-like"/>
    <property type="match status" value="1"/>
</dbReference>
<keyword evidence="3" id="KW-0596">Phosphopantetheine</keyword>
<dbReference type="Gene3D" id="3.40.50.980">
    <property type="match status" value="4"/>
</dbReference>
<sequence length="2192" mass="246842">MQLPQSLEKCDMGMKNIADFYPLSPMQQGILFHCLADPKSGVYFDQFSCTIEGNLNIAAFHRAWQQVVNRHPILRTCFLWEGLKEPVQVVHRQVTLPFVHQDWRHLSSVAQQGQIEAFLSSDRCQGFNLTIAPLMRLVLIQLTDYSYHFIWSSHHLLLDGWSVPLIFQEVLAFYKTFAQGQTLSLPSPRPYRDYIVWLQQQNLSEAETFWRQTLKGFTAPTKIGENQNDQQTPTDNYKEQELRLQASTTAALQSLAQKHQLTLNTLVQGAWALLLNRYSGEADVLFGVTVSGRPAALPKAESMVGLFINTLPFRVKVDPEAFLLPWLKQVQVQQVETRQYEYSPLVEIQGWSEVNRGLPLFESILVFENYPVDISLSEPGLDLAIKNFRSIEQTNYPLTLSVIPGKELLLTIAYNEGERFAAATIERMLGHLATLLNAMVANPQQRLKELSLLTAAEKQQLLVEWNNTQSDYPQDLCIHQLFEAQVERTPDAVAVVFADQQLTYRELNCRANQLAHELQKLGVGPEVLVGVCVERSLLMVIAILAILKAGGAYIPLDPSYPPQRLALMLEDAKPLVLLTQARLVAELLPHTAKVILIDTNYFSNIPVTLHNPISGAKPENLAYVIYTSGSTGRAKGVAIQHSSLVNAYFAWEETYHLHTDVTCHLQMASFSFDVFSGDLVRAVCSGGKLVLCPRDLLLSPQDLYNLMVEEKVDCAEFVPAVLRNLMQYLEESQQQLDFMRLLICGSDVWYTKEYQKFRNFCGSHTRLINSFGLTEATIDSSWFETTTQELVNDQLVPIGRPFANTELYIFDSNLQPVPIGVPGELYIGGYSLARGYLHRPDLTCEKFIPHPHSNEPGVRLYKTGDLARYLPSGDIEYIGRIDHQVKLRGFRIELGEIEAVISQHPAISASVVIVREDDTANKTLVAYITLHPDQTLTIPELRRFLEAKLPNYMLPTAFVILEALPLTPNGKIDRRALPAPDPTQLISESNIVAPSTPVEEMLAGIWAEVLGIQKVGIHDNFFELGGHSLLATRVISQLRQVFKVELPLRCLFNQPTVAGLAKEIEKATKADLGLEIPPIQRISRTADLPLSFAQQRLWFLAQLEPDSHFYNIIDAVHLQGQLNLAALEQSFNEILRRHEALRTNFKTVEGQPVAFISSVTSQLLTVIDLAELPAAQRETKVKELALAEAQQPFNLETDTLLRVKLLRLSEQEYVILLTMHHIVSDGWSTSVLVHELATLYQAFCHGQPSPLPELPIQYIDFAAWQKQWLTGEVLESQLAYWRQQLHGAPAVLELPTDHPRPAVQSFRGATHSFRLSPEQTLALKTLSQQEGSTLFMTLLAAFKTLLYRYTGNNDIVIGSPIANRNHREIEGLIGFFVNTLVLRTDLSGNPSFRELLRRVREVALGAYAHQDVPFEKLVEKLQPQRNLSHTPLFQVMFVLQNAHSLEIELPSLTLSTLESDSGTAKFDLTLYMAETASGMIGSVEYNTDLFEAQTIQRLAEHFQRLLAGIVANPEQRLEELPLLSEAEKQQLLVEWNNTEAEYPQQCIHQLFEAQVERTPDAVAVVFQDEQLTYTQLNQTANQLAHYLQKLGVKPEVLVGICLPRSIEMLIGLLAILKAGGAYVPIDPAYPQQRLALMLEDAQVSILLTQQHLLEKLPAHQARVVCLDSDRSSIAQESQDNPINSSTANSLAYVIYTSGSTGKPKGVLGLHQGAVNRFAWMWQNYPFKQGEVCCQKTSLNFVDSVWEIFGPLLQGVQIVIIPDSVVKAPQKFIEILASNKITRLVVVPSLLRVLLDTYTHLQQRLPQLQLWVTSGEALSHSLLQKFRQTLPESTLLNLYGSSEVSADVTCYSLSPQDAVPARVVIGRPIANIQVYVLDRNLKPVPIGVPGEVYIGGVGLARGYFNRPEMTVERFIPNIFSALHKIGIENKPPRHQEHQEFSLGFPEVGTRLYKTGDLARYLVDGNLEFLGRIDNQVKIRGFRIELGEIEAALVQYSGVEDAVVLTREDRPNHKQLVAYVVAQKEQVITVSELHHFLKEKLPDYMLPSAFVILEAIPLLPNGKVDRHSLPAPDQTRPELKQTYQAPQTEVEKIIAQIWQEVLHVNEVGIHDNFFELGGHSLLLLQIHNQLQKRFQQSLSILELFRYPTISSLAKYLSQEQNKQVSFSETGDRSEQLEKGKARIKQFLTISKRNQ</sequence>
<dbReference type="CDD" id="cd19543">
    <property type="entry name" value="DCL_NRPS"/>
    <property type="match status" value="1"/>
</dbReference>
<dbReference type="Gene3D" id="2.30.38.10">
    <property type="entry name" value="Luciferase, Domain 3"/>
    <property type="match status" value="2"/>
</dbReference>
<dbReference type="Gene3D" id="3.30.559.30">
    <property type="entry name" value="Nonribosomal peptide synthetase, condensation domain"/>
    <property type="match status" value="2"/>
</dbReference>
<dbReference type="CDD" id="cd05930">
    <property type="entry name" value="A_NRPS"/>
    <property type="match status" value="1"/>
</dbReference>
<dbReference type="FunFam" id="2.30.38.10:FF:000001">
    <property type="entry name" value="Non-ribosomal peptide synthetase PvdI"/>
    <property type="match status" value="1"/>
</dbReference>
<comment type="caution">
    <text evidence="6">The sequence shown here is derived from an EMBL/GenBank/DDBJ whole genome shotgun (WGS) entry which is preliminary data.</text>
</comment>
<dbReference type="GO" id="GO:0043041">
    <property type="term" value="P:amino acid activation for nonribosomal peptide biosynthetic process"/>
    <property type="evidence" value="ECO:0007669"/>
    <property type="project" value="TreeGrafter"/>
</dbReference>